<dbReference type="Gene3D" id="3.30.1360.170">
    <property type="match status" value="1"/>
</dbReference>
<dbReference type="SUPFAM" id="SSF69796">
    <property type="entry name" value="Thymidylate synthase-complementing protein Thy1"/>
    <property type="match status" value="2"/>
</dbReference>
<gene>
    <name evidence="1" type="ORF">UX09_C0009G0003</name>
</gene>
<dbReference type="GO" id="GO:0050660">
    <property type="term" value="F:flavin adenine dinucleotide binding"/>
    <property type="evidence" value="ECO:0007669"/>
    <property type="project" value="InterPro"/>
</dbReference>
<dbReference type="GO" id="GO:0006231">
    <property type="term" value="P:dTMP biosynthetic process"/>
    <property type="evidence" value="ECO:0007669"/>
    <property type="project" value="InterPro"/>
</dbReference>
<dbReference type="GO" id="GO:0050797">
    <property type="term" value="F:thymidylate synthase (FAD) activity"/>
    <property type="evidence" value="ECO:0007669"/>
    <property type="project" value="InterPro"/>
</dbReference>
<dbReference type="EMBL" id="LCKW01000009">
    <property type="protein sequence ID" value="KKU08896.1"/>
    <property type="molecule type" value="Genomic_DNA"/>
</dbReference>
<sequence length="430" mass="49623">MSKIFLYDEFNPEDNAMLQALYSRSPESVEEHVNKVRTSGSGKFMEKFYVGYGHLSIADCGSTTLFIEGLSILADKAIQDWPLYSGQETSTRYVDMSKQPIIDPINSAESQKIIQDWMGFYISSQDQVRDHLRTKYPKKPDEDEKVYEKAIGARSFDIMRGFLPAGITTQLSWHTNLRQAWDKLSILRHWPLPEVKELAEGMLSTLKEKYPNSFCHKLYDEQEIWRREISEANSYYHNPQTSAFSYSTNISNEKLLAYQKIIATRPQKTNLPLFLAELGLFTFDFLLDYGSFRDVQRHRNGVCRMPLLTTELGFQQWYLEQLPDSLRVRAEQLLEKQKTAIAALPASPETKQYYTSLGFNVSCRVAYALPAAVYVAELRSSKTVHPTLRIVAHKMIEALKIRFPEMALHADLNPDDWDVRRGLQDITEKK</sequence>
<name>A0A0G1MKK6_9BACT</name>
<dbReference type="GO" id="GO:0004799">
    <property type="term" value="F:thymidylate synthase activity"/>
    <property type="evidence" value="ECO:0007669"/>
    <property type="project" value="TreeGrafter"/>
</dbReference>
<dbReference type="InterPro" id="IPR036098">
    <property type="entry name" value="Thymidylate_synthase_ThyX_sf"/>
</dbReference>
<protein>
    <recommendedName>
        <fullName evidence="3">Alternative thymidylate synthase-like protein</fullName>
    </recommendedName>
</protein>
<dbReference type="AlphaFoldDB" id="A0A0G1MKK6"/>
<dbReference type="InterPro" id="IPR003669">
    <property type="entry name" value="Thymidylate_synthase_ThyX"/>
</dbReference>
<reference evidence="1 2" key="1">
    <citation type="journal article" date="2015" name="Nature">
        <title>rRNA introns, odd ribosomes, and small enigmatic genomes across a large radiation of phyla.</title>
        <authorList>
            <person name="Brown C.T."/>
            <person name="Hug L.A."/>
            <person name="Thomas B.C."/>
            <person name="Sharon I."/>
            <person name="Castelle C.J."/>
            <person name="Singh A."/>
            <person name="Wilkins M.J."/>
            <person name="Williams K.H."/>
            <person name="Banfield J.F."/>
        </authorList>
    </citation>
    <scope>NUCLEOTIDE SEQUENCE [LARGE SCALE GENOMIC DNA]</scope>
</reference>
<dbReference type="PROSITE" id="PS51331">
    <property type="entry name" value="THYX"/>
    <property type="match status" value="1"/>
</dbReference>
<organism evidence="1 2">
    <name type="scientific">Candidatus Uhrbacteria bacterium GW2011_GWE2_45_35</name>
    <dbReference type="NCBI Taxonomy" id="1618993"/>
    <lineage>
        <taxon>Bacteria</taxon>
        <taxon>Candidatus Uhriibacteriota</taxon>
    </lineage>
</organism>
<evidence type="ECO:0000313" key="2">
    <source>
        <dbReference type="Proteomes" id="UP000034354"/>
    </source>
</evidence>
<comment type="caution">
    <text evidence="1">The sequence shown here is derived from an EMBL/GenBank/DDBJ whole genome shotgun (WGS) entry which is preliminary data.</text>
</comment>
<dbReference type="Pfam" id="PF02511">
    <property type="entry name" value="Thy1"/>
    <property type="match status" value="1"/>
</dbReference>
<proteinExistence type="predicted"/>
<dbReference type="PANTHER" id="PTHR34934">
    <property type="entry name" value="FLAVIN-DEPENDENT THYMIDYLATE SYNTHASE"/>
    <property type="match status" value="1"/>
</dbReference>
<dbReference type="Proteomes" id="UP000034354">
    <property type="component" value="Unassembled WGS sequence"/>
</dbReference>
<dbReference type="STRING" id="1618993.UX09_C0009G0003"/>
<accession>A0A0G1MKK6</accession>
<dbReference type="GO" id="GO:0070402">
    <property type="term" value="F:NADPH binding"/>
    <property type="evidence" value="ECO:0007669"/>
    <property type="project" value="TreeGrafter"/>
</dbReference>
<evidence type="ECO:0008006" key="3">
    <source>
        <dbReference type="Google" id="ProtNLM"/>
    </source>
</evidence>
<evidence type="ECO:0000313" key="1">
    <source>
        <dbReference type="EMBL" id="KKU08896.1"/>
    </source>
</evidence>
<dbReference type="PANTHER" id="PTHR34934:SF1">
    <property type="entry name" value="FLAVIN-DEPENDENT THYMIDYLATE SYNTHASE"/>
    <property type="match status" value="1"/>
</dbReference>